<dbReference type="Proteomes" id="UP000179243">
    <property type="component" value="Unassembled WGS sequence"/>
</dbReference>
<accession>A0A1F7F703</accession>
<organism evidence="1 2">
    <name type="scientific">Candidatus Raymondbacteria bacterium RIFOXYD12_FULL_49_13</name>
    <dbReference type="NCBI Taxonomy" id="1817890"/>
    <lineage>
        <taxon>Bacteria</taxon>
        <taxon>Raymondiibacteriota</taxon>
    </lineage>
</organism>
<gene>
    <name evidence="1" type="ORF">A2519_15890</name>
</gene>
<evidence type="ECO:0000313" key="2">
    <source>
        <dbReference type="Proteomes" id="UP000179243"/>
    </source>
</evidence>
<protein>
    <recommendedName>
        <fullName evidence="3">HTH iclR-type domain-containing protein</fullName>
    </recommendedName>
</protein>
<name>A0A1F7F703_UNCRA</name>
<reference evidence="1 2" key="1">
    <citation type="journal article" date="2016" name="Nat. Commun.">
        <title>Thousands of microbial genomes shed light on interconnected biogeochemical processes in an aquifer system.</title>
        <authorList>
            <person name="Anantharaman K."/>
            <person name="Brown C.T."/>
            <person name="Hug L.A."/>
            <person name="Sharon I."/>
            <person name="Castelle C.J."/>
            <person name="Probst A.J."/>
            <person name="Thomas B.C."/>
            <person name="Singh A."/>
            <person name="Wilkins M.J."/>
            <person name="Karaoz U."/>
            <person name="Brodie E.L."/>
            <person name="Williams K.H."/>
            <person name="Hubbard S.S."/>
            <person name="Banfield J.F."/>
        </authorList>
    </citation>
    <scope>NUCLEOTIDE SEQUENCE [LARGE SCALE GENOMIC DNA]</scope>
</reference>
<comment type="caution">
    <text evidence="1">The sequence shown here is derived from an EMBL/GenBank/DDBJ whole genome shotgun (WGS) entry which is preliminary data.</text>
</comment>
<evidence type="ECO:0000313" key="1">
    <source>
        <dbReference type="EMBL" id="OGK02352.1"/>
    </source>
</evidence>
<evidence type="ECO:0008006" key="3">
    <source>
        <dbReference type="Google" id="ProtNLM"/>
    </source>
</evidence>
<dbReference type="AlphaFoldDB" id="A0A1F7F703"/>
<dbReference type="EMBL" id="MFYX01000109">
    <property type="protein sequence ID" value="OGK02352.1"/>
    <property type="molecule type" value="Genomic_DNA"/>
</dbReference>
<proteinExistence type="predicted"/>
<sequence length="172" mass="18983">MKPQEIFVALKLLAYGRKPWNYEEIAQSLKISPSNLHRSVKALAFSGLFIEEYKCLNNSLLEEFLLHGVKVVFPVKAGGVVRGMLTAHSAPAFKDSFKPNPQDAYVWPDANSENKGFSVEPLYKAAPAASSLDADLYGLLACVDVLRIGKARERNIAVELLKKAFADYGKLP</sequence>